<dbReference type="PROSITE" id="PS51318">
    <property type="entry name" value="TAT"/>
    <property type="match status" value="1"/>
</dbReference>
<dbReference type="AlphaFoldDB" id="A0A381SH59"/>
<dbReference type="Gene3D" id="3.40.190.10">
    <property type="entry name" value="Periplasmic binding protein-like II"/>
    <property type="match status" value="2"/>
</dbReference>
<evidence type="ECO:0008006" key="3">
    <source>
        <dbReference type="Google" id="ProtNLM"/>
    </source>
</evidence>
<name>A0A381SH59_9ZZZZ</name>
<gene>
    <name evidence="2" type="ORF">METZ01_LOCUS56160</name>
</gene>
<dbReference type="InterPro" id="IPR006311">
    <property type="entry name" value="TAT_signal"/>
</dbReference>
<organism evidence="2">
    <name type="scientific">marine metagenome</name>
    <dbReference type="NCBI Taxonomy" id="408172"/>
    <lineage>
        <taxon>unclassified sequences</taxon>
        <taxon>metagenomes</taxon>
        <taxon>ecological metagenomes</taxon>
    </lineage>
</organism>
<protein>
    <recommendedName>
        <fullName evidence="3">Extracellular solute-binding protein</fullName>
    </recommendedName>
</protein>
<dbReference type="Pfam" id="PF13416">
    <property type="entry name" value="SBP_bac_8"/>
    <property type="match status" value="1"/>
</dbReference>
<dbReference type="EMBL" id="UINC01003093">
    <property type="protein sequence ID" value="SVA03306.1"/>
    <property type="molecule type" value="Genomic_DNA"/>
</dbReference>
<evidence type="ECO:0000313" key="2">
    <source>
        <dbReference type="EMBL" id="SVA03306.1"/>
    </source>
</evidence>
<proteinExistence type="predicted"/>
<accession>A0A381SH59</accession>
<evidence type="ECO:0000256" key="1">
    <source>
        <dbReference type="ARBA" id="ARBA00022729"/>
    </source>
</evidence>
<dbReference type="PANTHER" id="PTHR30006:SF2">
    <property type="entry name" value="ABC TRANSPORTER SUBSTRATE-BINDING PROTEIN"/>
    <property type="match status" value="1"/>
</dbReference>
<dbReference type="SUPFAM" id="SSF53850">
    <property type="entry name" value="Periplasmic binding protein-like II"/>
    <property type="match status" value="1"/>
</dbReference>
<dbReference type="InterPro" id="IPR006059">
    <property type="entry name" value="SBP"/>
</dbReference>
<keyword evidence="1" id="KW-0732">Signal</keyword>
<sequence length="358" mass="39193">MKNKLSRRKFGKVAGGITAAAAITSPMTLMKNAFAAENLSVVDWGPPWIDNTKELAAAWGKADITWTLHSGGAASILPKIKAAWPNPPYDVVDNWSPVFESMIKEGWAETVTLDDCPNMKYLPEGLIPKDSDGNWKAIPRGSSGVFFTYVPANCPIEIKHIDDLLSPKLKGQILWPNPTLNTNLQVVALAKARGGDEFNMQPGWDFLKELAASGNIGRISANTSDVITSLETGETSITFVDEGTLGGVKGAKLSHLTKTHESLKTFMFTSGWCVLSSSNNKKLAFDFANHTLTKESMESYYSATGEIPLSSQAEHSSNHLRFSSEESNKYAVVPDWDHLGAELDNWNKIFEKEIVTLL</sequence>
<reference evidence="2" key="1">
    <citation type="submission" date="2018-05" db="EMBL/GenBank/DDBJ databases">
        <authorList>
            <person name="Lanie J.A."/>
            <person name="Ng W.-L."/>
            <person name="Kazmierczak K.M."/>
            <person name="Andrzejewski T.M."/>
            <person name="Davidsen T.M."/>
            <person name="Wayne K.J."/>
            <person name="Tettelin H."/>
            <person name="Glass J.I."/>
            <person name="Rusch D."/>
            <person name="Podicherti R."/>
            <person name="Tsui H.-C.T."/>
            <person name="Winkler M.E."/>
        </authorList>
    </citation>
    <scope>NUCLEOTIDE SEQUENCE</scope>
</reference>
<dbReference type="PANTHER" id="PTHR30006">
    <property type="entry name" value="THIAMINE-BINDING PERIPLASMIC PROTEIN-RELATED"/>
    <property type="match status" value="1"/>
</dbReference>